<reference evidence="1" key="1">
    <citation type="submission" date="2023-07" db="EMBL/GenBank/DDBJ databases">
        <title>Sorghum-associated microbial communities from plants grown in Nebraska, USA.</title>
        <authorList>
            <person name="Schachtman D."/>
        </authorList>
    </citation>
    <scope>NUCLEOTIDE SEQUENCE</scope>
    <source>
        <strain evidence="1">1457</strain>
    </source>
</reference>
<dbReference type="Proteomes" id="UP001265315">
    <property type="component" value="Unassembled WGS sequence"/>
</dbReference>
<organism evidence="1 2">
    <name type="scientific">Agrobacterium tumefaciens</name>
    <dbReference type="NCBI Taxonomy" id="358"/>
    <lineage>
        <taxon>Bacteria</taxon>
        <taxon>Pseudomonadati</taxon>
        <taxon>Pseudomonadota</taxon>
        <taxon>Alphaproteobacteria</taxon>
        <taxon>Hyphomicrobiales</taxon>
        <taxon>Rhizobiaceae</taxon>
        <taxon>Rhizobium/Agrobacterium group</taxon>
        <taxon>Agrobacterium</taxon>
        <taxon>Agrobacterium tumefaciens complex</taxon>
    </lineage>
</organism>
<dbReference type="EMBL" id="JAVDSW010000006">
    <property type="protein sequence ID" value="MDR6704870.1"/>
    <property type="molecule type" value="Genomic_DNA"/>
</dbReference>
<name>A0AAW8M1F1_AGRTU</name>
<evidence type="ECO:0000313" key="2">
    <source>
        <dbReference type="Proteomes" id="UP001265315"/>
    </source>
</evidence>
<accession>A0AAW8M1F1</accession>
<proteinExistence type="predicted"/>
<comment type="caution">
    <text evidence="1">The sequence shown here is derived from an EMBL/GenBank/DDBJ whole genome shotgun (WGS) entry which is preliminary data.</text>
</comment>
<sequence>MLRSGKTLSADKVLVLRISRIRSATATVYGRGSWQTGVPPAIYHFISCYAAILGSQPFSNVKMAPSRQA</sequence>
<evidence type="ECO:0000313" key="1">
    <source>
        <dbReference type="EMBL" id="MDR6704870.1"/>
    </source>
</evidence>
<dbReference type="AlphaFoldDB" id="A0AAW8M1F1"/>
<protein>
    <submittedName>
        <fullName evidence="1">Uncharacterized protein</fullName>
    </submittedName>
</protein>
<gene>
    <name evidence="1" type="ORF">J2W61_004745</name>
</gene>